<comment type="caution">
    <text evidence="2">The sequence shown here is derived from an EMBL/GenBank/DDBJ whole genome shotgun (WGS) entry which is preliminary data.</text>
</comment>
<proteinExistence type="predicted"/>
<feature type="transmembrane region" description="Helical" evidence="1">
    <location>
        <begin position="311"/>
        <end position="331"/>
    </location>
</feature>
<accession>A0A5N8WZC2</accession>
<dbReference type="EMBL" id="VMNX01000150">
    <property type="protein sequence ID" value="MPY52710.1"/>
    <property type="molecule type" value="Genomic_DNA"/>
</dbReference>
<name>A0A5N8WZC2_9ACTN</name>
<keyword evidence="3" id="KW-1185">Reference proteome</keyword>
<feature type="transmembrane region" description="Helical" evidence="1">
    <location>
        <begin position="12"/>
        <end position="31"/>
    </location>
</feature>
<feature type="transmembrane region" description="Helical" evidence="1">
    <location>
        <begin position="338"/>
        <end position="358"/>
    </location>
</feature>
<keyword evidence="1" id="KW-1133">Transmembrane helix</keyword>
<protein>
    <submittedName>
        <fullName evidence="2">Uncharacterized protein</fullName>
    </submittedName>
</protein>
<gene>
    <name evidence="2" type="ORF">FPZ41_30785</name>
</gene>
<dbReference type="AlphaFoldDB" id="A0A5N8WZC2"/>
<organism evidence="2 3">
    <name type="scientific">Streptomyces acidicola</name>
    <dbReference type="NCBI Taxonomy" id="2596892"/>
    <lineage>
        <taxon>Bacteria</taxon>
        <taxon>Bacillati</taxon>
        <taxon>Actinomycetota</taxon>
        <taxon>Actinomycetes</taxon>
        <taxon>Kitasatosporales</taxon>
        <taxon>Streptomycetaceae</taxon>
        <taxon>Streptomyces</taxon>
    </lineage>
</organism>
<evidence type="ECO:0000313" key="3">
    <source>
        <dbReference type="Proteomes" id="UP000373149"/>
    </source>
</evidence>
<keyword evidence="1" id="KW-0472">Membrane</keyword>
<evidence type="ECO:0000313" key="2">
    <source>
        <dbReference type="EMBL" id="MPY52710.1"/>
    </source>
</evidence>
<sequence length="403" mass="43841">MRTWHAEHGWPAVAVELALMAALLAGGRRALRHGSRHRAPVLRALAELPQDERTVLFLRSFADDEGFARVQRGPVRDGPWAADTDTEEQQLREAVAPFGTMVALGRPKDRLPQVGAGRHYSSDEGWQAQVLAALERAALVLLACGPGRNLRWEVEQVVARDQPERLVLIVVRDAVQYASFREAMQDVFPKGLPSLDAEGEGNGRPEVVVDGPDTYIKDAVWFDADWTPHLTPLGAADPEVEVIWLIDRLAWVRSAFPLAIRPVFRRAGLDPPGLPPGRMSRPRAVKVAVPLIALAWAGFLAMPQAGGTNGLPTLLVFVGLPMGGLLMRTWFGGQVAMGFVKIFSGIFAVLLCLAPLLPDASQRTLGFLPLGLALAAGVLLLSRQDVRRWKASGAYRSGRAEPS</sequence>
<feature type="transmembrane region" description="Helical" evidence="1">
    <location>
        <begin position="287"/>
        <end position="305"/>
    </location>
</feature>
<feature type="transmembrane region" description="Helical" evidence="1">
    <location>
        <begin position="364"/>
        <end position="382"/>
    </location>
</feature>
<dbReference type="Proteomes" id="UP000373149">
    <property type="component" value="Unassembled WGS sequence"/>
</dbReference>
<keyword evidence="1" id="KW-0812">Transmembrane</keyword>
<evidence type="ECO:0000256" key="1">
    <source>
        <dbReference type="SAM" id="Phobius"/>
    </source>
</evidence>
<reference evidence="2 3" key="1">
    <citation type="submission" date="2019-09" db="EMBL/GenBank/DDBJ databases">
        <authorList>
            <person name="Duangmal K."/>
            <person name="Teo W.F.A."/>
            <person name="Lipun K."/>
        </authorList>
    </citation>
    <scope>NUCLEOTIDE SEQUENCE [LARGE SCALE GENOMIC DNA]</scope>
    <source>
        <strain evidence="2 3">K1PN6</strain>
    </source>
</reference>